<dbReference type="Gene3D" id="1.10.510.10">
    <property type="entry name" value="Transferase(Phosphotransferase) domain 1"/>
    <property type="match status" value="1"/>
</dbReference>
<evidence type="ECO:0000313" key="2">
    <source>
        <dbReference type="EMBL" id="CDP17566.1"/>
    </source>
</evidence>
<proteinExistence type="predicted"/>
<dbReference type="InterPro" id="IPR011009">
    <property type="entry name" value="Kinase-like_dom_sf"/>
</dbReference>
<protein>
    <recommendedName>
        <fullName evidence="1">Protein kinase domain-containing protein</fullName>
    </recommendedName>
</protein>
<dbReference type="PANTHER" id="PTHR45621">
    <property type="entry name" value="OS01G0588500 PROTEIN-RELATED"/>
    <property type="match status" value="1"/>
</dbReference>
<dbReference type="GO" id="GO:0005524">
    <property type="term" value="F:ATP binding"/>
    <property type="evidence" value="ECO:0007669"/>
    <property type="project" value="InterPro"/>
</dbReference>
<dbReference type="PROSITE" id="PS00108">
    <property type="entry name" value="PROTEIN_KINASE_ST"/>
    <property type="match status" value="1"/>
</dbReference>
<accession>A0A068VA51</accession>
<dbReference type="Proteomes" id="UP000295252">
    <property type="component" value="Chromosome I"/>
</dbReference>
<dbReference type="Pfam" id="PF00069">
    <property type="entry name" value="Pkinase"/>
    <property type="match status" value="1"/>
</dbReference>
<dbReference type="GO" id="GO:0004672">
    <property type="term" value="F:protein kinase activity"/>
    <property type="evidence" value="ECO:0007669"/>
    <property type="project" value="InterPro"/>
</dbReference>
<dbReference type="InterPro" id="IPR050823">
    <property type="entry name" value="Plant_Ser_Thr_Prot_Kinase"/>
</dbReference>
<evidence type="ECO:0000313" key="3">
    <source>
        <dbReference type="Proteomes" id="UP000295252"/>
    </source>
</evidence>
<reference evidence="3" key="1">
    <citation type="journal article" date="2014" name="Science">
        <title>The coffee genome provides insight into the convergent evolution of caffeine biosynthesis.</title>
        <authorList>
            <person name="Denoeud F."/>
            <person name="Carretero-Paulet L."/>
            <person name="Dereeper A."/>
            <person name="Droc G."/>
            <person name="Guyot R."/>
            <person name="Pietrella M."/>
            <person name="Zheng C."/>
            <person name="Alberti A."/>
            <person name="Anthony F."/>
            <person name="Aprea G."/>
            <person name="Aury J.M."/>
            <person name="Bento P."/>
            <person name="Bernard M."/>
            <person name="Bocs S."/>
            <person name="Campa C."/>
            <person name="Cenci A."/>
            <person name="Combes M.C."/>
            <person name="Crouzillat D."/>
            <person name="Da Silva C."/>
            <person name="Daddiego L."/>
            <person name="De Bellis F."/>
            <person name="Dussert S."/>
            <person name="Garsmeur O."/>
            <person name="Gayraud T."/>
            <person name="Guignon V."/>
            <person name="Jahn K."/>
            <person name="Jamilloux V."/>
            <person name="Joet T."/>
            <person name="Labadie K."/>
            <person name="Lan T."/>
            <person name="Leclercq J."/>
            <person name="Lepelley M."/>
            <person name="Leroy T."/>
            <person name="Li L.T."/>
            <person name="Librado P."/>
            <person name="Lopez L."/>
            <person name="Munoz A."/>
            <person name="Noel B."/>
            <person name="Pallavicini A."/>
            <person name="Perrotta G."/>
            <person name="Poncet V."/>
            <person name="Pot D."/>
            <person name="Priyono X."/>
            <person name="Rigoreau M."/>
            <person name="Rouard M."/>
            <person name="Rozas J."/>
            <person name="Tranchant-Dubreuil C."/>
            <person name="VanBuren R."/>
            <person name="Zhang Q."/>
            <person name="Andrade A.C."/>
            <person name="Argout X."/>
            <person name="Bertrand B."/>
            <person name="de Kochko A."/>
            <person name="Graziosi G."/>
            <person name="Henry R.J."/>
            <person name="Jayarama X."/>
            <person name="Ming R."/>
            <person name="Nagai C."/>
            <person name="Rounsley S."/>
            <person name="Sankoff D."/>
            <person name="Giuliano G."/>
            <person name="Albert V.A."/>
            <person name="Wincker P."/>
            <person name="Lashermes P."/>
        </authorList>
    </citation>
    <scope>NUCLEOTIDE SEQUENCE [LARGE SCALE GENOMIC DNA]</scope>
    <source>
        <strain evidence="3">cv. DH200-94</strain>
    </source>
</reference>
<organism evidence="2 3">
    <name type="scientific">Coffea canephora</name>
    <name type="common">Robusta coffee</name>
    <dbReference type="NCBI Taxonomy" id="49390"/>
    <lineage>
        <taxon>Eukaryota</taxon>
        <taxon>Viridiplantae</taxon>
        <taxon>Streptophyta</taxon>
        <taxon>Embryophyta</taxon>
        <taxon>Tracheophyta</taxon>
        <taxon>Spermatophyta</taxon>
        <taxon>Magnoliopsida</taxon>
        <taxon>eudicotyledons</taxon>
        <taxon>Gunneridae</taxon>
        <taxon>Pentapetalae</taxon>
        <taxon>asterids</taxon>
        <taxon>lamiids</taxon>
        <taxon>Gentianales</taxon>
        <taxon>Rubiaceae</taxon>
        <taxon>Ixoroideae</taxon>
        <taxon>Gardenieae complex</taxon>
        <taxon>Bertiereae - Coffeeae clade</taxon>
        <taxon>Coffeeae</taxon>
        <taxon>Coffea</taxon>
    </lineage>
</organism>
<dbReference type="InterPro" id="IPR000719">
    <property type="entry name" value="Prot_kinase_dom"/>
</dbReference>
<dbReference type="STRING" id="49390.A0A068VA51"/>
<dbReference type="PROSITE" id="PS50011">
    <property type="entry name" value="PROTEIN_KINASE_DOM"/>
    <property type="match status" value="1"/>
</dbReference>
<dbReference type="OrthoDB" id="1434453at2759"/>
<keyword evidence="3" id="KW-1185">Reference proteome</keyword>
<dbReference type="InParanoid" id="A0A068VA51"/>
<dbReference type="SUPFAM" id="SSF56112">
    <property type="entry name" value="Protein kinase-like (PK-like)"/>
    <property type="match status" value="1"/>
</dbReference>
<evidence type="ECO:0000259" key="1">
    <source>
        <dbReference type="PROSITE" id="PS50011"/>
    </source>
</evidence>
<name>A0A068VA51_COFCA</name>
<dbReference type="EMBL" id="HG739252">
    <property type="protein sequence ID" value="CDP17566.1"/>
    <property type="molecule type" value="Genomic_DNA"/>
</dbReference>
<dbReference type="AlphaFoldDB" id="A0A068VA51"/>
<dbReference type="Gramene" id="CDP17566">
    <property type="protein sequence ID" value="CDP17566"/>
    <property type="gene ID" value="GSCOC_T00011052001"/>
</dbReference>
<sequence length="108" mass="11916">MGSLGFLKILLVFFYHNDNNIGAARGLAFLHTTEKQVIYQDFKASNILLDSDFYAKLSDFGPAKLGPVNGYSHVTTGSSFIKLTGGSWWVLTVMHLLSTWPLASSSRD</sequence>
<gene>
    <name evidence="2" type="ORF">GSCOC_T00011052001</name>
</gene>
<feature type="domain" description="Protein kinase" evidence="1">
    <location>
        <begin position="1"/>
        <end position="108"/>
    </location>
</feature>
<dbReference type="InterPro" id="IPR008271">
    <property type="entry name" value="Ser/Thr_kinase_AS"/>
</dbReference>
<dbReference type="PhylomeDB" id="A0A068VA51"/>